<keyword evidence="2" id="KW-1185">Reference proteome</keyword>
<dbReference type="Proteomes" id="UP000620327">
    <property type="component" value="Unassembled WGS sequence"/>
</dbReference>
<protein>
    <submittedName>
        <fullName evidence="1">Uncharacterized protein</fullName>
    </submittedName>
</protein>
<reference evidence="1" key="1">
    <citation type="submission" date="2020-08" db="EMBL/GenBank/DDBJ databases">
        <title>Genome public.</title>
        <authorList>
            <person name="Liu C."/>
            <person name="Sun Q."/>
        </authorList>
    </citation>
    <scope>NUCLEOTIDE SEQUENCE</scope>
    <source>
        <strain evidence="1">BX15</strain>
    </source>
</reference>
<comment type="caution">
    <text evidence="1">The sequence shown here is derived from an EMBL/GenBank/DDBJ whole genome shotgun (WGS) entry which is preliminary data.</text>
</comment>
<name>A0A923MLB7_9FIRM</name>
<dbReference type="EMBL" id="JACOQI010000011">
    <property type="protein sequence ID" value="MBC5771002.1"/>
    <property type="molecule type" value="Genomic_DNA"/>
</dbReference>
<evidence type="ECO:0000313" key="1">
    <source>
        <dbReference type="EMBL" id="MBC5771002.1"/>
    </source>
</evidence>
<dbReference type="AlphaFoldDB" id="A0A923MLB7"/>
<accession>A0A923MLB7</accession>
<organism evidence="1 2">
    <name type="scientific">Dysosmobacter segnis</name>
    <dbReference type="NCBI Taxonomy" id="2763042"/>
    <lineage>
        <taxon>Bacteria</taxon>
        <taxon>Bacillati</taxon>
        <taxon>Bacillota</taxon>
        <taxon>Clostridia</taxon>
        <taxon>Eubacteriales</taxon>
        <taxon>Oscillospiraceae</taxon>
        <taxon>Dysosmobacter</taxon>
    </lineage>
</organism>
<sequence length="47" mass="5078">MANIHAKPEDLPAVIEEALADIDGPVWPYPVAQQIPIDAVVEQEQVG</sequence>
<evidence type="ECO:0000313" key="2">
    <source>
        <dbReference type="Proteomes" id="UP000620327"/>
    </source>
</evidence>
<proteinExistence type="predicted"/>
<gene>
    <name evidence="1" type="ORF">H8Z83_11840</name>
</gene>
<dbReference type="RefSeq" id="WP_187015231.1">
    <property type="nucleotide sequence ID" value="NZ_JACOQI010000011.1"/>
</dbReference>